<organism evidence="2 3">
    <name type="scientific">Halomarina halobia</name>
    <dbReference type="NCBI Taxonomy" id="3033386"/>
    <lineage>
        <taxon>Archaea</taxon>
        <taxon>Methanobacteriati</taxon>
        <taxon>Methanobacteriota</taxon>
        <taxon>Stenosarchaea group</taxon>
        <taxon>Halobacteria</taxon>
        <taxon>Halobacteriales</taxon>
        <taxon>Natronomonadaceae</taxon>
        <taxon>Halomarina</taxon>
    </lineage>
</organism>
<name>A0ABD6AG69_9EURY</name>
<evidence type="ECO:0000259" key="1">
    <source>
        <dbReference type="Pfam" id="PF24351"/>
    </source>
</evidence>
<proteinExistence type="predicted"/>
<dbReference type="AlphaFoldDB" id="A0ABD6AG69"/>
<dbReference type="Proteomes" id="UP001596547">
    <property type="component" value="Unassembled WGS sequence"/>
</dbReference>
<sequence>MSKNIDTPQTREPEQAEGSLFAWPQFDLEYTVEPYEDTPDLYTFYPRGATDEEIITSWVSATEEWVVDITSMR</sequence>
<dbReference type="InterPro" id="IPR055933">
    <property type="entry name" value="DUF7511"/>
</dbReference>
<gene>
    <name evidence="2" type="ORF">ACFQPE_20575</name>
</gene>
<comment type="caution">
    <text evidence="2">The sequence shown here is derived from an EMBL/GenBank/DDBJ whole genome shotgun (WGS) entry which is preliminary data.</text>
</comment>
<dbReference type="RefSeq" id="WP_276306758.1">
    <property type="nucleotide sequence ID" value="NZ_CP119994.1"/>
</dbReference>
<dbReference type="Pfam" id="PF24351">
    <property type="entry name" value="DUF7511"/>
    <property type="match status" value="1"/>
</dbReference>
<feature type="domain" description="DUF7511" evidence="1">
    <location>
        <begin position="27"/>
        <end position="73"/>
    </location>
</feature>
<reference evidence="2 3" key="1">
    <citation type="journal article" date="2019" name="Int. J. Syst. Evol. Microbiol.">
        <title>The Global Catalogue of Microorganisms (GCM) 10K type strain sequencing project: providing services to taxonomists for standard genome sequencing and annotation.</title>
        <authorList>
            <consortium name="The Broad Institute Genomics Platform"/>
            <consortium name="The Broad Institute Genome Sequencing Center for Infectious Disease"/>
            <person name="Wu L."/>
            <person name="Ma J."/>
        </authorList>
    </citation>
    <scope>NUCLEOTIDE SEQUENCE [LARGE SCALE GENOMIC DNA]</scope>
    <source>
        <strain evidence="2 3">PSR21</strain>
    </source>
</reference>
<evidence type="ECO:0000313" key="2">
    <source>
        <dbReference type="EMBL" id="MFC7319167.1"/>
    </source>
</evidence>
<accession>A0ABD6AG69</accession>
<keyword evidence="3" id="KW-1185">Reference proteome</keyword>
<protein>
    <recommendedName>
        <fullName evidence="1">DUF7511 domain-containing protein</fullName>
    </recommendedName>
</protein>
<dbReference type="EMBL" id="JBHTBF010000004">
    <property type="protein sequence ID" value="MFC7319167.1"/>
    <property type="molecule type" value="Genomic_DNA"/>
</dbReference>
<evidence type="ECO:0000313" key="3">
    <source>
        <dbReference type="Proteomes" id="UP001596547"/>
    </source>
</evidence>
<dbReference type="GeneID" id="79317989"/>